<dbReference type="RefSeq" id="WP_162659872.1">
    <property type="nucleotide sequence ID" value="NZ_LR593887.1"/>
</dbReference>
<evidence type="ECO:0000256" key="2">
    <source>
        <dbReference type="SAM" id="SignalP"/>
    </source>
</evidence>
<sequence>MIATRWMMSGLLVGLGMMIGCAPTNPPTKATPKAAKHADDHDHGEAPHGGTIIEFGKYHAELTIDHAKKSATVYILSGNLKSGVPIAVESLLLSLKSPTLQLTLKPAPLSNDPEGKASRFTVTDERFAQEAALEGTLSGQIDGKPYLGDFKHSEADHKHDHKHD</sequence>
<dbReference type="InParanoid" id="A0A6C2YU18"/>
<feature type="region of interest" description="Disordered" evidence="1">
    <location>
        <begin position="145"/>
        <end position="164"/>
    </location>
</feature>
<dbReference type="PROSITE" id="PS51257">
    <property type="entry name" value="PROKAR_LIPOPROTEIN"/>
    <property type="match status" value="1"/>
</dbReference>
<gene>
    <name evidence="3" type="ORF">GMBLW1_43460</name>
</gene>
<dbReference type="Proteomes" id="UP000464378">
    <property type="component" value="Chromosome"/>
</dbReference>
<accession>A0A6C2YU18</accession>
<dbReference type="KEGG" id="tim:GMBLW1_43460"/>
<proteinExistence type="predicted"/>
<feature type="region of interest" description="Disordered" evidence="1">
    <location>
        <begin position="26"/>
        <end position="48"/>
    </location>
</feature>
<protein>
    <recommendedName>
        <fullName evidence="5">Lipoprotein</fullName>
    </recommendedName>
</protein>
<dbReference type="EMBL" id="LR593887">
    <property type="protein sequence ID" value="VTS07054.1"/>
    <property type="molecule type" value="Genomic_DNA"/>
</dbReference>
<evidence type="ECO:0000313" key="3">
    <source>
        <dbReference type="EMBL" id="VIP04847.1"/>
    </source>
</evidence>
<keyword evidence="2" id="KW-0732">Signal</keyword>
<keyword evidence="4" id="KW-1185">Reference proteome</keyword>
<feature type="compositionally biased region" description="Basic and acidic residues" evidence="1">
    <location>
        <begin position="36"/>
        <end position="46"/>
    </location>
</feature>
<feature type="compositionally biased region" description="Basic and acidic residues" evidence="1">
    <location>
        <begin position="149"/>
        <end position="164"/>
    </location>
</feature>
<name>A0A6C2YU18_9BACT</name>
<dbReference type="AlphaFoldDB" id="A0A6C2YU18"/>
<evidence type="ECO:0000256" key="1">
    <source>
        <dbReference type="SAM" id="MobiDB-lite"/>
    </source>
</evidence>
<evidence type="ECO:0008006" key="5">
    <source>
        <dbReference type="Google" id="ProtNLM"/>
    </source>
</evidence>
<reference evidence="3" key="1">
    <citation type="submission" date="2019-04" db="EMBL/GenBank/DDBJ databases">
        <authorList>
            <consortium name="Science for Life Laboratories"/>
        </authorList>
    </citation>
    <scope>NUCLEOTIDE SEQUENCE</scope>
    <source>
        <strain evidence="3">MBLW1</strain>
    </source>
</reference>
<organism evidence="3">
    <name type="scientific">Tuwongella immobilis</name>
    <dbReference type="NCBI Taxonomy" id="692036"/>
    <lineage>
        <taxon>Bacteria</taxon>
        <taxon>Pseudomonadati</taxon>
        <taxon>Planctomycetota</taxon>
        <taxon>Planctomycetia</taxon>
        <taxon>Gemmatales</taxon>
        <taxon>Gemmataceae</taxon>
        <taxon>Tuwongella</taxon>
    </lineage>
</organism>
<dbReference type="EMBL" id="LR586016">
    <property type="protein sequence ID" value="VIP04847.1"/>
    <property type="molecule type" value="Genomic_DNA"/>
</dbReference>
<feature type="signal peptide" evidence="2">
    <location>
        <begin position="1"/>
        <end position="22"/>
    </location>
</feature>
<feature type="chain" id="PRO_5036172868" description="Lipoprotein" evidence="2">
    <location>
        <begin position="23"/>
        <end position="164"/>
    </location>
</feature>
<evidence type="ECO:0000313" key="4">
    <source>
        <dbReference type="Proteomes" id="UP000464378"/>
    </source>
</evidence>